<dbReference type="EMBL" id="CP010554">
    <property type="protein sequence ID" value="AJP47832.1"/>
    <property type="molecule type" value="Genomic_DNA"/>
</dbReference>
<dbReference type="CDD" id="cd00685">
    <property type="entry name" value="Trans_IPPS_HT"/>
    <property type="match status" value="1"/>
</dbReference>
<dbReference type="InterPro" id="IPR033749">
    <property type="entry name" value="Polyprenyl_synt_CS"/>
</dbReference>
<proteinExistence type="inferred from homology"/>
<dbReference type="RefSeq" id="WP_202636111.1">
    <property type="nucleotide sequence ID" value="NZ_CP010554.1"/>
</dbReference>
<keyword evidence="5" id="KW-0460">Magnesium</keyword>
<dbReference type="PROSITE" id="PS00444">
    <property type="entry name" value="POLYPRENYL_SYNTHASE_2"/>
    <property type="match status" value="1"/>
</dbReference>
<name>A0A0C5IYK3_9PROT</name>
<dbReference type="SFLD" id="SFLDS00005">
    <property type="entry name" value="Isoprenoid_Synthase_Type_I"/>
    <property type="match status" value="1"/>
</dbReference>
<evidence type="ECO:0000256" key="6">
    <source>
        <dbReference type="ARBA" id="ARBA00023229"/>
    </source>
</evidence>
<gene>
    <name evidence="8" type="ORF">PG1C_03830</name>
</gene>
<keyword evidence="9" id="KW-1185">Reference proteome</keyword>
<dbReference type="PANTHER" id="PTHR43281:SF1">
    <property type="entry name" value="FARNESYL DIPHOSPHATE SYNTHASE"/>
    <property type="match status" value="1"/>
</dbReference>
<dbReference type="PROSITE" id="PS00723">
    <property type="entry name" value="POLYPRENYL_SYNTHASE_1"/>
    <property type="match status" value="1"/>
</dbReference>
<dbReference type="GO" id="GO:0005737">
    <property type="term" value="C:cytoplasm"/>
    <property type="evidence" value="ECO:0007669"/>
    <property type="project" value="UniProtKB-ARBA"/>
</dbReference>
<dbReference type="GO" id="GO:0046872">
    <property type="term" value="F:metal ion binding"/>
    <property type="evidence" value="ECO:0007669"/>
    <property type="project" value="UniProtKB-KW"/>
</dbReference>
<evidence type="ECO:0000256" key="4">
    <source>
        <dbReference type="ARBA" id="ARBA00022723"/>
    </source>
</evidence>
<dbReference type="KEGG" id="rbu:PG1C_03830"/>
<evidence type="ECO:0000256" key="3">
    <source>
        <dbReference type="ARBA" id="ARBA00022679"/>
    </source>
</evidence>
<reference evidence="8 9" key="1">
    <citation type="journal article" date="2015" name="Genome Announc.">
        <title>Complete Genome Sequence of a Novel Bacterium within the Family Rhodocyclaceae That Degrades Polycyclic Aromatic Hydrocarbons.</title>
        <authorList>
            <person name="Singleton D.R."/>
            <person name="Dickey A.N."/>
            <person name="Scholl E.H."/>
            <person name="Wright F.A."/>
            <person name="Aitken M.D."/>
        </authorList>
    </citation>
    <scope>NUCLEOTIDE SEQUENCE [LARGE SCALE GENOMIC DNA]</scope>
    <source>
        <strain evidence="9">PG1-Ca6</strain>
    </source>
</reference>
<evidence type="ECO:0000256" key="7">
    <source>
        <dbReference type="RuleBase" id="RU004466"/>
    </source>
</evidence>
<dbReference type="PATRIC" id="fig|1565605.3.peg.808"/>
<dbReference type="Gene3D" id="1.10.600.10">
    <property type="entry name" value="Farnesyl Diphosphate Synthase"/>
    <property type="match status" value="1"/>
</dbReference>
<accession>A0A0C5IYK3</accession>
<keyword evidence="4" id="KW-0479">Metal-binding</keyword>
<comment type="similarity">
    <text evidence="2 7">Belongs to the FPP/GGPP synthase family.</text>
</comment>
<protein>
    <submittedName>
        <fullName evidence="8">Geranyl transferase</fullName>
    </submittedName>
</protein>
<evidence type="ECO:0000256" key="2">
    <source>
        <dbReference type="ARBA" id="ARBA00006706"/>
    </source>
</evidence>
<dbReference type="Pfam" id="PF00348">
    <property type="entry name" value="polyprenyl_synt"/>
    <property type="match status" value="1"/>
</dbReference>
<dbReference type="FunFam" id="1.10.600.10:FF:000001">
    <property type="entry name" value="Geranylgeranyl diphosphate synthase"/>
    <property type="match status" value="1"/>
</dbReference>
<dbReference type="GO" id="GO:0004659">
    <property type="term" value="F:prenyltransferase activity"/>
    <property type="evidence" value="ECO:0007669"/>
    <property type="project" value="InterPro"/>
</dbReference>
<dbReference type="InterPro" id="IPR000092">
    <property type="entry name" value="Polyprenyl_synt"/>
</dbReference>
<dbReference type="InterPro" id="IPR008949">
    <property type="entry name" value="Isoprenoid_synthase_dom_sf"/>
</dbReference>
<keyword evidence="3 7" id="KW-0808">Transferase</keyword>
<dbReference type="GO" id="GO:0016114">
    <property type="term" value="P:terpenoid biosynthetic process"/>
    <property type="evidence" value="ECO:0007669"/>
    <property type="project" value="UniProtKB-ARBA"/>
</dbReference>
<evidence type="ECO:0000313" key="8">
    <source>
        <dbReference type="EMBL" id="AJP47832.1"/>
    </source>
</evidence>
<dbReference type="STRING" id="1565605.PG1C_03830"/>
<evidence type="ECO:0000313" key="9">
    <source>
        <dbReference type="Proteomes" id="UP000061603"/>
    </source>
</evidence>
<dbReference type="AlphaFoldDB" id="A0A0C5IYK3"/>
<dbReference type="SFLD" id="SFLDG01017">
    <property type="entry name" value="Polyprenyl_Transferase_Like"/>
    <property type="match status" value="1"/>
</dbReference>
<evidence type="ECO:0000256" key="1">
    <source>
        <dbReference type="ARBA" id="ARBA00001946"/>
    </source>
</evidence>
<dbReference type="SUPFAM" id="SSF48576">
    <property type="entry name" value="Terpenoid synthases"/>
    <property type="match status" value="1"/>
</dbReference>
<sequence>MNFSSWASSIQQRTEVALELALPPSHISPTRLHDAMRYVVLGGGKRIRPLLCHAAGDLFKANQNSLDTAAIATELIHAYSLVHDDLPCMDNDVLRRGKPTCHIGFDEATALLAGDALQTLAFQVLSSRSLDVDLSHQVDMLNLLATASGSRGMAGGQALDIAATNQQLTIVELELMHIHKTGALIRAAVLLGAHCGKATPSELDQLSHFATRLGLLFQVVDDILDTESDTATLGKTAGKDAAQNKSTYVSLLGKNQAKELAVTMLHESHAALAPFGDHALRLHELADFIAERNF</sequence>
<dbReference type="Proteomes" id="UP000061603">
    <property type="component" value="Chromosome"/>
</dbReference>
<keyword evidence="6" id="KW-0414">Isoprene biosynthesis</keyword>
<organism evidence="8 9">
    <name type="scientific">Rugosibacter aromaticivorans</name>
    <dbReference type="NCBI Taxonomy" id="1565605"/>
    <lineage>
        <taxon>Bacteria</taxon>
        <taxon>Pseudomonadati</taxon>
        <taxon>Pseudomonadota</taxon>
        <taxon>Betaproteobacteria</taxon>
        <taxon>Nitrosomonadales</taxon>
        <taxon>Sterolibacteriaceae</taxon>
        <taxon>Rugosibacter</taxon>
    </lineage>
</organism>
<dbReference type="PANTHER" id="PTHR43281">
    <property type="entry name" value="FARNESYL DIPHOSPHATE SYNTHASE"/>
    <property type="match status" value="1"/>
</dbReference>
<dbReference type="InterPro" id="IPR053378">
    <property type="entry name" value="Prenyl_diphosphate_synthase"/>
</dbReference>
<dbReference type="NCBIfam" id="NF045485">
    <property type="entry name" value="FPPsyn"/>
    <property type="match status" value="1"/>
</dbReference>
<comment type="cofactor">
    <cofactor evidence="1">
        <name>Mg(2+)</name>
        <dbReference type="ChEBI" id="CHEBI:18420"/>
    </cofactor>
</comment>
<evidence type="ECO:0000256" key="5">
    <source>
        <dbReference type="ARBA" id="ARBA00022842"/>
    </source>
</evidence>
<dbReference type="HOGENOM" id="CLU_014015_0_1_4"/>